<dbReference type="Proteomes" id="UP000316360">
    <property type="component" value="Unassembled WGS sequence"/>
</dbReference>
<dbReference type="PANTHER" id="PTHR38813">
    <property type="match status" value="1"/>
</dbReference>
<dbReference type="InterPro" id="IPR035093">
    <property type="entry name" value="RelE/ParE_toxin_dom_sf"/>
</dbReference>
<dbReference type="AlphaFoldDB" id="A0A523S2B5"/>
<accession>A0A523S2B5</accession>
<dbReference type="EMBL" id="SOKJ01000105">
    <property type="protein sequence ID" value="TET12166.1"/>
    <property type="molecule type" value="Genomic_DNA"/>
</dbReference>
<comment type="caution">
    <text evidence="2">The sequence shown here is derived from an EMBL/GenBank/DDBJ whole genome shotgun (WGS) entry which is preliminary data.</text>
</comment>
<evidence type="ECO:0000313" key="3">
    <source>
        <dbReference type="Proteomes" id="UP000316360"/>
    </source>
</evidence>
<sequence length="97" mass="11387">MGEFRVAVTDSAKKDLKKLSPKLRKKLLQSLKILEISPFATIKPIKKIKASRKIALYRFRFGEYRVIYHIRGNKVYILAVIHQRDFEKELRSTLKLG</sequence>
<keyword evidence="1" id="KW-1277">Toxin-antitoxin system</keyword>
<dbReference type="SUPFAM" id="SSF143011">
    <property type="entry name" value="RelE-like"/>
    <property type="match status" value="1"/>
</dbReference>
<dbReference type="InterPro" id="IPR007712">
    <property type="entry name" value="RelE/ParE_toxin"/>
</dbReference>
<evidence type="ECO:0000256" key="1">
    <source>
        <dbReference type="ARBA" id="ARBA00022649"/>
    </source>
</evidence>
<name>A0A523S2B5_UNCAE</name>
<dbReference type="Gene3D" id="3.30.2310.20">
    <property type="entry name" value="RelE-like"/>
    <property type="match status" value="1"/>
</dbReference>
<evidence type="ECO:0000313" key="2">
    <source>
        <dbReference type="EMBL" id="TET12166.1"/>
    </source>
</evidence>
<dbReference type="PANTHER" id="PTHR38813:SF1">
    <property type="entry name" value="TOXIN RELE1-RELATED"/>
    <property type="match status" value="1"/>
</dbReference>
<protein>
    <submittedName>
        <fullName evidence="2">Type II toxin-antitoxin system RelE/ParE family toxin</fullName>
    </submittedName>
</protein>
<dbReference type="InterPro" id="IPR052747">
    <property type="entry name" value="TA_system_RelE_toxin"/>
</dbReference>
<proteinExistence type="predicted"/>
<organism evidence="2 3">
    <name type="scientific">Aerophobetes bacterium</name>
    <dbReference type="NCBI Taxonomy" id="2030807"/>
    <lineage>
        <taxon>Bacteria</taxon>
        <taxon>Candidatus Aerophobota</taxon>
    </lineage>
</organism>
<gene>
    <name evidence="2" type="ORF">E3J84_02000</name>
</gene>
<dbReference type="Pfam" id="PF05016">
    <property type="entry name" value="ParE_toxin"/>
    <property type="match status" value="1"/>
</dbReference>
<reference evidence="2 3" key="1">
    <citation type="submission" date="2019-03" db="EMBL/GenBank/DDBJ databases">
        <title>Metabolic potential of uncultured bacteria and archaea associated with petroleum seepage in deep-sea sediments.</title>
        <authorList>
            <person name="Dong X."/>
            <person name="Hubert C."/>
        </authorList>
    </citation>
    <scope>NUCLEOTIDE SEQUENCE [LARGE SCALE GENOMIC DNA]</scope>
    <source>
        <strain evidence="2">E44_bin7</strain>
    </source>
</reference>